<proteinExistence type="predicted"/>
<gene>
    <name evidence="1" type="ORF">CAAU_1149</name>
</gene>
<dbReference type="AlphaFoldDB" id="I7KTS8"/>
<dbReference type="STRING" id="857293.CAAU_1149"/>
<comment type="caution">
    <text evidence="1">The sequence shown here is derived from an EMBL/GenBank/DDBJ whole genome shotgun (WGS) entry which is preliminary data.</text>
</comment>
<evidence type="ECO:0000313" key="2">
    <source>
        <dbReference type="Proteomes" id="UP000007652"/>
    </source>
</evidence>
<sequence length="104" mass="11401">MPAIEPNNLELESMEVIMAAIANELKGLAWLFCNVLKPSLEKTVTDPDDINQIKEQLSLLKSILCGYTVKEKAIADIIKAVAKKEAVDLGVSPNKVCECLKCKN</sequence>
<accession>I7KTS8</accession>
<dbReference type="OrthoDB" id="1955512at2"/>
<dbReference type="RefSeq" id="WP_008908504.1">
    <property type="nucleotide sequence ID" value="NZ_CAKP01000065.1"/>
</dbReference>
<dbReference type="EMBL" id="CAKP01000065">
    <property type="protein sequence ID" value="CCJ33233.1"/>
    <property type="molecule type" value="Genomic_DNA"/>
</dbReference>
<evidence type="ECO:0000313" key="1">
    <source>
        <dbReference type="EMBL" id="CCJ33233.1"/>
    </source>
</evidence>
<reference evidence="1 2" key="1">
    <citation type="journal article" date="2011" name="J. Bacteriol.">
        <title>Draft genome sequence of Caloramator australicus strain RC3T, a thermoanaerobe from the Great Artesian Basin of Australia.</title>
        <authorList>
            <person name="Ogg C.D."/>
            <person name="Patel B.K.C."/>
        </authorList>
    </citation>
    <scope>NUCLEOTIDE SEQUENCE [LARGE SCALE GENOMIC DNA]</scope>
    <source>
        <strain evidence="1 2">RC3</strain>
    </source>
</reference>
<organism evidence="1 2">
    <name type="scientific">Caloramator australicus RC3</name>
    <dbReference type="NCBI Taxonomy" id="857293"/>
    <lineage>
        <taxon>Bacteria</taxon>
        <taxon>Bacillati</taxon>
        <taxon>Bacillota</taxon>
        <taxon>Clostridia</taxon>
        <taxon>Eubacteriales</taxon>
        <taxon>Clostridiaceae</taxon>
        <taxon>Caloramator</taxon>
    </lineage>
</organism>
<protein>
    <submittedName>
        <fullName evidence="1">Uncharacterized protein</fullName>
    </submittedName>
</protein>
<name>I7KTS8_9CLOT</name>
<dbReference type="Proteomes" id="UP000007652">
    <property type="component" value="Unassembled WGS sequence"/>
</dbReference>
<keyword evidence="2" id="KW-1185">Reference proteome</keyword>